<proteinExistence type="predicted"/>
<keyword evidence="3" id="KW-1185">Reference proteome</keyword>
<gene>
    <name evidence="2" type="ORF">NCTC13354_00916</name>
</gene>
<evidence type="ECO:0000259" key="1">
    <source>
        <dbReference type="SMART" id="SM00644"/>
    </source>
</evidence>
<accession>A0A3S4X5N3</accession>
<dbReference type="SMART" id="SM00644">
    <property type="entry name" value="Ami_2"/>
    <property type="match status" value="1"/>
</dbReference>
<dbReference type="Proteomes" id="UP000269542">
    <property type="component" value="Chromosome"/>
</dbReference>
<dbReference type="GO" id="GO:0009253">
    <property type="term" value="P:peptidoglycan catabolic process"/>
    <property type="evidence" value="ECO:0007669"/>
    <property type="project" value="InterPro"/>
</dbReference>
<dbReference type="PANTHER" id="PTHR21666">
    <property type="entry name" value="PEPTIDASE-RELATED"/>
    <property type="match status" value="1"/>
</dbReference>
<evidence type="ECO:0000313" key="2">
    <source>
        <dbReference type="EMBL" id="VEI13205.1"/>
    </source>
</evidence>
<dbReference type="EMBL" id="LR134476">
    <property type="protein sequence ID" value="VEI13205.1"/>
    <property type="molecule type" value="Genomic_DNA"/>
</dbReference>
<dbReference type="KEGG" id="tbw:NCTC13354_00916"/>
<dbReference type="CDD" id="cd06583">
    <property type="entry name" value="PGRP"/>
    <property type="match status" value="1"/>
</dbReference>
<dbReference type="EC" id="3.4.24.75" evidence="2"/>
<dbReference type="GO" id="GO:0008745">
    <property type="term" value="F:N-acetylmuramoyl-L-alanine amidase activity"/>
    <property type="evidence" value="ECO:0007669"/>
    <property type="project" value="InterPro"/>
</dbReference>
<sequence>MEFIEAKHFTKGRQGKTISQIIIHWWGDPATNPTHDGVVTWFRTGGGNNSAHYVVSAGRVTQMVADEDTAWHAGNWDTNLTSIGIEISPYATEADKHEAGKLISRLYAKYGRLPLKGHKDVSNRPTACPGIYDDPERVLGPYIKQKPTQGENIMVRMSSPAVGRVSSEYGWRPRLNRWIPRMLHAGIDIANKTGTPVHAAYAGTVEKAGWNIVPGRTGNGILIRNPDGEKQYYGHLSAIQVRVGQKVALGQQIGLMGATGRVTGPHLHFECWDQRGKTRNPRIDFASHGVRPGAAPVIPAKAPAPSQVAPGDLNRDGKVSYYEYAIDGVAGVETIKGLQRFLRDRGYYSRAIDGKTGHYTWLGWQKWLRSRGFYPASRFALDGQLGYWTIYETQRYFQSLGQYQGFVVDGKAGKETIKALQRVLATTKRSK</sequence>
<dbReference type="SUPFAM" id="SSF55846">
    <property type="entry name" value="N-acetylmuramoyl-L-alanine amidase-like"/>
    <property type="match status" value="1"/>
</dbReference>
<dbReference type="GO" id="GO:0004222">
    <property type="term" value="F:metalloendopeptidase activity"/>
    <property type="evidence" value="ECO:0007669"/>
    <property type="project" value="TreeGrafter"/>
</dbReference>
<dbReference type="PANTHER" id="PTHR21666:SF270">
    <property type="entry name" value="MUREIN HYDROLASE ACTIVATOR ENVC"/>
    <property type="match status" value="1"/>
</dbReference>
<dbReference type="InterPro" id="IPR050570">
    <property type="entry name" value="Cell_wall_metabolism_enzyme"/>
</dbReference>
<dbReference type="SUPFAM" id="SSF51261">
    <property type="entry name" value="Duplicated hybrid motif"/>
    <property type="match status" value="1"/>
</dbReference>
<evidence type="ECO:0000313" key="3">
    <source>
        <dbReference type="Proteomes" id="UP000269542"/>
    </source>
</evidence>
<reference evidence="2 3" key="1">
    <citation type="submission" date="2018-12" db="EMBL/GenBank/DDBJ databases">
        <authorList>
            <consortium name="Pathogen Informatics"/>
        </authorList>
    </citation>
    <scope>NUCLEOTIDE SEQUENCE [LARGE SCALE GENOMIC DNA]</scope>
    <source>
        <strain evidence="2 3">NCTC13354</strain>
    </source>
</reference>
<dbReference type="InterPro" id="IPR011055">
    <property type="entry name" value="Dup_hybrid_motif"/>
</dbReference>
<dbReference type="AlphaFoldDB" id="A0A3S4X5N3"/>
<protein>
    <submittedName>
        <fullName evidence="2">Glycyl-glycine endopeptidase ALE-1</fullName>
        <ecNumber evidence="2">3.4.24.75</ecNumber>
    </submittedName>
</protein>
<name>A0A3S4X5N3_9ACTO</name>
<dbReference type="RefSeq" id="WP_126416346.1">
    <property type="nucleotide sequence ID" value="NZ_LR134476.1"/>
</dbReference>
<dbReference type="InterPro" id="IPR036505">
    <property type="entry name" value="Amidase/PGRP_sf"/>
</dbReference>
<dbReference type="InterPro" id="IPR016047">
    <property type="entry name" value="M23ase_b-sheet_dom"/>
</dbReference>
<dbReference type="Gene3D" id="3.40.80.10">
    <property type="entry name" value="Peptidoglycan recognition protein-like"/>
    <property type="match status" value="1"/>
</dbReference>
<dbReference type="Gene3D" id="2.70.70.10">
    <property type="entry name" value="Glucose Permease (Domain IIA)"/>
    <property type="match status" value="1"/>
</dbReference>
<dbReference type="OrthoDB" id="1099523at2"/>
<organism evidence="2 3">
    <name type="scientific">Trueperella bialowiezensis</name>
    <dbReference type="NCBI Taxonomy" id="312285"/>
    <lineage>
        <taxon>Bacteria</taxon>
        <taxon>Bacillati</taxon>
        <taxon>Actinomycetota</taxon>
        <taxon>Actinomycetes</taxon>
        <taxon>Actinomycetales</taxon>
        <taxon>Actinomycetaceae</taxon>
        <taxon>Trueperella</taxon>
    </lineage>
</organism>
<dbReference type="CDD" id="cd12797">
    <property type="entry name" value="M23_peptidase"/>
    <property type="match status" value="1"/>
</dbReference>
<dbReference type="InterPro" id="IPR002502">
    <property type="entry name" value="Amidase_domain"/>
</dbReference>
<keyword evidence="2" id="KW-0378">Hydrolase</keyword>
<dbReference type="Pfam" id="PF01510">
    <property type="entry name" value="Amidase_2"/>
    <property type="match status" value="1"/>
</dbReference>
<dbReference type="Pfam" id="PF01551">
    <property type="entry name" value="Peptidase_M23"/>
    <property type="match status" value="1"/>
</dbReference>
<feature type="domain" description="N-acetylmuramoyl-L-alanine amidase" evidence="1">
    <location>
        <begin position="6"/>
        <end position="130"/>
    </location>
</feature>